<dbReference type="AlphaFoldDB" id="A0A8K1YU91"/>
<accession>A0A8K1YU91</accession>
<geneLocation type="chloroplast" evidence="1"/>
<evidence type="ECO:0008006" key="2">
    <source>
        <dbReference type="Google" id="ProtNLM"/>
    </source>
</evidence>
<gene>
    <name evidence="1" type="primary">ycf80</name>
</gene>
<protein>
    <recommendedName>
        <fullName evidence="2">Ycf80</fullName>
    </recommendedName>
</protein>
<name>A0A8K1YU91_9FLOR</name>
<sequence>MSLFNYISLAQYLSFYSIDIKTKTQSIHASCFRGIYPVLLNTISVKNLRRNSSSYYDNKSKNLSQVLLASESMYRFLKTSHVTPNLFQQLVNKYWQQTIFFSESTPLYTKYIYQQSKTDPIIVKNKRKKFLISFSKALLSGRIDSQVFFNTNNNLSPYVQYSWRKGFNFSLPQKWQSLHLKTKKYQSYLFNNNQKALNGILRNNHFPLFVVVNGFKQMIIAEPAEELLTRGSLINTLYHWYCDNFLLENNYSKIYDGWFFINPQDANEYKNYIQRQYLRSSQDHKLNIFSTSLDFYYRLNRLSISKMQFRLLPDLIEVSKLLTDSKHRKNLIFHPKQKYGKTFFQGQPIYLIQPTVNFAGKSKIDKFKKILHYYQLPSDPLNKKYNAIFFSKTDALIAWNKFRKENLVLNLPSSPTLLVYNLEDFLKDREINNDYNNLVGQDFLLVPGKDAYQRIQQSSKLMTQKTWYDYFSSYLLLGKLWSLRTVWSLTARQPPR</sequence>
<proteinExistence type="predicted"/>
<reference evidence="1" key="1">
    <citation type="submission" date="2019-03" db="EMBL/GenBank/DDBJ databases">
        <title>Phycologia Chloroplast and mitochondrial genomes of Kumanoa mahlacensis.</title>
        <authorList>
            <person name="Fang K."/>
        </authorList>
    </citation>
    <scope>NUCLEOTIDE SEQUENCE</scope>
    <source>
        <strain evidence="1">SAS-FKP1701</strain>
    </source>
</reference>
<keyword evidence="1" id="KW-0150">Chloroplast</keyword>
<organism evidence="1">
    <name type="scientific">Kumanoa mahlacensis</name>
    <dbReference type="NCBI Taxonomy" id="1196387"/>
    <lineage>
        <taxon>Eukaryota</taxon>
        <taxon>Rhodophyta</taxon>
        <taxon>Florideophyceae</taxon>
        <taxon>Nemaliophycidae</taxon>
        <taxon>Batrachospermales</taxon>
        <taxon>Batrachospermaceae</taxon>
        <taxon>Kumanoa</taxon>
    </lineage>
</organism>
<keyword evidence="1" id="KW-0934">Plastid</keyword>
<dbReference type="EMBL" id="MK641509">
    <property type="protein sequence ID" value="UEQ11936.1"/>
    <property type="molecule type" value="Genomic_DNA"/>
</dbReference>
<evidence type="ECO:0000313" key="1">
    <source>
        <dbReference type="EMBL" id="UEQ11936.1"/>
    </source>
</evidence>